<evidence type="ECO:0000313" key="9">
    <source>
        <dbReference type="Proteomes" id="UP001412239"/>
    </source>
</evidence>
<dbReference type="GO" id="GO:0000932">
    <property type="term" value="C:P-body"/>
    <property type="evidence" value="ECO:0007669"/>
    <property type="project" value="TreeGrafter"/>
</dbReference>
<proteinExistence type="inferred from homology"/>
<feature type="domain" description="S1 motif" evidence="7">
    <location>
        <begin position="81"/>
        <end position="162"/>
    </location>
</feature>
<dbReference type="InterPro" id="IPR012340">
    <property type="entry name" value="NA-bd_OB-fold"/>
</dbReference>
<dbReference type="Pfam" id="PF00575">
    <property type="entry name" value="S1"/>
    <property type="match status" value="1"/>
</dbReference>
<evidence type="ECO:0000256" key="1">
    <source>
        <dbReference type="ARBA" id="ARBA00004123"/>
    </source>
</evidence>
<comment type="function">
    <text evidence="6">DNA-dependent RNA polymerase which catalyzes the transcription of DNA into RNA using the four ribonucleoside triphosphates as substrates.</text>
</comment>
<dbReference type="Gene3D" id="3.30.1490.120">
    <property type="entry name" value="RNA polymerase Rpb7-like, N-terminal domain"/>
    <property type="match status" value="1"/>
</dbReference>
<evidence type="ECO:0000256" key="4">
    <source>
        <dbReference type="ARBA" id="ARBA00023163"/>
    </source>
</evidence>
<dbReference type="InterPro" id="IPR045113">
    <property type="entry name" value="Rpb7-like"/>
</dbReference>
<evidence type="ECO:0000313" key="8">
    <source>
        <dbReference type="EMBL" id="CUS10498.1"/>
    </source>
</evidence>
<evidence type="ECO:0000256" key="5">
    <source>
        <dbReference type="ARBA" id="ARBA00023242"/>
    </source>
</evidence>
<dbReference type="GO" id="GO:0005665">
    <property type="term" value="C:RNA polymerase II, core complex"/>
    <property type="evidence" value="ECO:0007669"/>
    <property type="project" value="TreeGrafter"/>
</dbReference>
<dbReference type="SUPFAM" id="SSF88798">
    <property type="entry name" value="N-terminal, heterodimerisation domain of RBP7 (RpoE)"/>
    <property type="match status" value="1"/>
</dbReference>
<evidence type="ECO:0000256" key="3">
    <source>
        <dbReference type="ARBA" id="ARBA00022478"/>
    </source>
</evidence>
<dbReference type="Pfam" id="PF03876">
    <property type="entry name" value="SHS2_Rpb7-N"/>
    <property type="match status" value="1"/>
</dbReference>
<sequence length="205" mass="23076">MFFIHELNRTITLHPSYFGPHMRDYLIHKLHEDVEGSCTGRYFIICVIEYENITLGRIIPGKGDAEFTITYKAVVWRPFKGETVDGVVSSVNKMGFFAEVGPLTVFVSSHLIPRDIKFDPTSNPPQFSDNGDQIINKGAHIRIKLMGTRSDVGKMHAIGSIKEGFVNKWRFCVARGALGVTPADMVEGLKKTPQLNSYYLVLNRL</sequence>
<dbReference type="AlphaFoldDB" id="A0A292PV47"/>
<dbReference type="EMBL" id="LN891046">
    <property type="protein sequence ID" value="CUS10498.1"/>
    <property type="molecule type" value="Genomic_DNA"/>
</dbReference>
<keyword evidence="9" id="KW-1185">Reference proteome</keyword>
<dbReference type="Proteomes" id="UP001412239">
    <property type="component" value="Unassembled WGS sequence"/>
</dbReference>
<comment type="subcellular location">
    <subcellularLocation>
        <location evidence="1 6">Nucleus</location>
    </subcellularLocation>
</comment>
<keyword evidence="4 6" id="KW-0804">Transcription</keyword>
<dbReference type="PROSITE" id="PS50126">
    <property type="entry name" value="S1"/>
    <property type="match status" value="1"/>
</dbReference>
<dbReference type="PANTHER" id="PTHR12709">
    <property type="entry name" value="DNA-DIRECTED RNA POLYMERASE II, III"/>
    <property type="match status" value="1"/>
</dbReference>
<protein>
    <recommendedName>
        <fullName evidence="6">DNA-directed RNA polymerase subunit</fullName>
    </recommendedName>
</protein>
<dbReference type="GO" id="GO:0003697">
    <property type="term" value="F:single-stranded DNA binding"/>
    <property type="evidence" value="ECO:0007669"/>
    <property type="project" value="TreeGrafter"/>
</dbReference>
<dbReference type="GO" id="GO:0045948">
    <property type="term" value="P:positive regulation of translational initiation"/>
    <property type="evidence" value="ECO:0007669"/>
    <property type="project" value="TreeGrafter"/>
</dbReference>
<dbReference type="FunFam" id="2.40.50.140:FF:000043">
    <property type="entry name" value="DNA-directed RNA polymerase II subunit RPB7"/>
    <property type="match status" value="1"/>
</dbReference>
<organism evidence="8 9">
    <name type="scientific">Tuber aestivum</name>
    <name type="common">summer truffle</name>
    <dbReference type="NCBI Taxonomy" id="59557"/>
    <lineage>
        <taxon>Eukaryota</taxon>
        <taxon>Fungi</taxon>
        <taxon>Dikarya</taxon>
        <taxon>Ascomycota</taxon>
        <taxon>Pezizomycotina</taxon>
        <taxon>Pezizomycetes</taxon>
        <taxon>Pezizales</taxon>
        <taxon>Tuberaceae</taxon>
        <taxon>Tuber</taxon>
    </lineage>
</organism>
<dbReference type="InterPro" id="IPR036898">
    <property type="entry name" value="RNA_pol_Rpb7-like_N_sf"/>
</dbReference>
<name>A0A292PV47_9PEZI</name>
<dbReference type="GO" id="GO:0031369">
    <property type="term" value="F:translation initiation factor binding"/>
    <property type="evidence" value="ECO:0007669"/>
    <property type="project" value="TreeGrafter"/>
</dbReference>
<keyword evidence="3 6" id="KW-0240">DNA-directed RNA polymerase</keyword>
<dbReference type="Gene3D" id="2.40.50.140">
    <property type="entry name" value="Nucleic acid-binding proteins"/>
    <property type="match status" value="1"/>
</dbReference>
<dbReference type="SUPFAM" id="SSF50249">
    <property type="entry name" value="Nucleic acid-binding proteins"/>
    <property type="match status" value="1"/>
</dbReference>
<dbReference type="CDD" id="cd04462">
    <property type="entry name" value="S1_RNAPII_Rpb7"/>
    <property type="match status" value="1"/>
</dbReference>
<dbReference type="GO" id="GO:0003727">
    <property type="term" value="F:single-stranded RNA binding"/>
    <property type="evidence" value="ECO:0007669"/>
    <property type="project" value="TreeGrafter"/>
</dbReference>
<dbReference type="GO" id="GO:0006367">
    <property type="term" value="P:transcription initiation at RNA polymerase II promoter"/>
    <property type="evidence" value="ECO:0007669"/>
    <property type="project" value="TreeGrafter"/>
</dbReference>
<dbReference type="InterPro" id="IPR003029">
    <property type="entry name" value="S1_domain"/>
</dbReference>
<evidence type="ECO:0000256" key="2">
    <source>
        <dbReference type="ARBA" id="ARBA00009307"/>
    </source>
</evidence>
<dbReference type="CDD" id="cd04329">
    <property type="entry name" value="RNAP_II_Rpb7_N"/>
    <property type="match status" value="1"/>
</dbReference>
<dbReference type="InterPro" id="IPR005576">
    <property type="entry name" value="Rpb7-like_N"/>
</dbReference>
<gene>
    <name evidence="8" type="ORF">GSTUAT00005418001</name>
</gene>
<evidence type="ECO:0000259" key="7">
    <source>
        <dbReference type="PROSITE" id="PS50126"/>
    </source>
</evidence>
<accession>A0A292PV47</accession>
<keyword evidence="5 6" id="KW-0539">Nucleus</keyword>
<dbReference type="PANTHER" id="PTHR12709:SF4">
    <property type="entry name" value="DNA-DIRECTED RNA POLYMERASE II SUBUNIT RPB7"/>
    <property type="match status" value="1"/>
</dbReference>
<comment type="similarity">
    <text evidence="2">Belongs to the eukaryotic RPB7/RPC8 RNA polymerase subunit family.</text>
</comment>
<dbReference type="FunFam" id="3.30.1490.120:FF:000001">
    <property type="entry name" value="DNA-directed RNA polymerase II subunit RPB7"/>
    <property type="match status" value="1"/>
</dbReference>
<dbReference type="GO" id="GO:0060213">
    <property type="term" value="P:positive regulation of nuclear-transcribed mRNA poly(A) tail shortening"/>
    <property type="evidence" value="ECO:0007669"/>
    <property type="project" value="TreeGrafter"/>
</dbReference>
<reference evidence="8" key="1">
    <citation type="submission" date="2015-10" db="EMBL/GenBank/DDBJ databases">
        <authorList>
            <person name="Regsiter A."/>
            <person name="william w."/>
        </authorList>
    </citation>
    <scope>NUCLEOTIDE SEQUENCE</scope>
    <source>
        <strain evidence="8">Montdore</strain>
    </source>
</reference>
<evidence type="ECO:0000256" key="6">
    <source>
        <dbReference type="RuleBase" id="RU369086"/>
    </source>
</evidence>